<keyword evidence="2" id="KW-0040">ANK repeat</keyword>
<feature type="domain" description="GPI inositol-deacylase winged helix" evidence="4">
    <location>
        <begin position="491"/>
        <end position="568"/>
    </location>
</feature>
<keyword evidence="3" id="KW-0175">Coiled coil</keyword>
<evidence type="ECO:0000256" key="2">
    <source>
        <dbReference type="PROSITE-ProRule" id="PRU00023"/>
    </source>
</evidence>
<dbReference type="OrthoDB" id="7464126at2759"/>
<keyword evidence="7" id="KW-1185">Reference proteome</keyword>
<dbReference type="Gene3D" id="3.40.50.300">
    <property type="entry name" value="P-loop containing nucleotide triphosphate hydrolases"/>
    <property type="match status" value="1"/>
</dbReference>
<dbReference type="InterPro" id="IPR036770">
    <property type="entry name" value="Ankyrin_rpt-contain_sf"/>
</dbReference>
<dbReference type="SUPFAM" id="SSF48403">
    <property type="entry name" value="Ankyrin repeat"/>
    <property type="match status" value="1"/>
</dbReference>
<evidence type="ECO:0008006" key="8">
    <source>
        <dbReference type="Google" id="ProtNLM"/>
    </source>
</evidence>
<dbReference type="EMBL" id="JAACJK010000221">
    <property type="protein sequence ID" value="KAF5314626.1"/>
    <property type="molecule type" value="Genomic_DNA"/>
</dbReference>
<protein>
    <recommendedName>
        <fullName evidence="8">NACHT domain-containing protein</fullName>
    </recommendedName>
</protein>
<dbReference type="InterPro" id="IPR027417">
    <property type="entry name" value="P-loop_NTPase"/>
</dbReference>
<evidence type="ECO:0000256" key="3">
    <source>
        <dbReference type="SAM" id="Coils"/>
    </source>
</evidence>
<gene>
    <name evidence="6" type="ORF">D9611_007149</name>
</gene>
<evidence type="ECO:0000259" key="4">
    <source>
        <dbReference type="Pfam" id="PF22939"/>
    </source>
</evidence>
<organism evidence="6 7">
    <name type="scientific">Ephemerocybe angulata</name>
    <dbReference type="NCBI Taxonomy" id="980116"/>
    <lineage>
        <taxon>Eukaryota</taxon>
        <taxon>Fungi</taxon>
        <taxon>Dikarya</taxon>
        <taxon>Basidiomycota</taxon>
        <taxon>Agaricomycotina</taxon>
        <taxon>Agaricomycetes</taxon>
        <taxon>Agaricomycetidae</taxon>
        <taxon>Agaricales</taxon>
        <taxon>Agaricineae</taxon>
        <taxon>Psathyrellaceae</taxon>
        <taxon>Ephemerocybe</taxon>
    </lineage>
</organism>
<dbReference type="Pfam" id="PF00023">
    <property type="entry name" value="Ank"/>
    <property type="match status" value="1"/>
</dbReference>
<proteinExistence type="predicted"/>
<feature type="domain" description="Nephrocystin 3-like N-terminal" evidence="5">
    <location>
        <begin position="224"/>
        <end position="374"/>
    </location>
</feature>
<feature type="repeat" description="ANK" evidence="2">
    <location>
        <begin position="735"/>
        <end position="767"/>
    </location>
</feature>
<name>A0A8H5B1K0_9AGAR</name>
<feature type="coiled-coil region" evidence="3">
    <location>
        <begin position="35"/>
        <end position="94"/>
    </location>
</feature>
<sequence length="1133" mass="128861">MEVAASCIAFVDFALKLTSAIDKYQKSVRNYPATLDHLRTKLQVAQENAQRLEGLGIRHQKAAYKHLARPGGPLQRYNEQLSGLLEDLQKHTEKSGKKWTNRFRRMLWPLSESKFQGYLEVMDSYSKDFTFALAIDTNAGVSELQDKKYFEVLQWLSTIDFSTRHRQLQDQRQHNTGTWIFENGAYEAWRSEDSPGSVLWLNGIRKRILINPAFLSLLSSPSHIDGSGKSVLMSSIVEDTAAEDQPGNIGRAYLYCHFEKPETTRLNNSAASGVLRSILAQLLSQHMVSKPLNKVLDDMLQKLEKRKKLGEGAPTNLDDLVEMIEQATSSYDKATIIIDALDECDVEVRKALISRLVKLPIDTNGRVRLLLSSRPEHDIRKLLLTAPEQKYRDTIQCIDLAEEEEHSRDVALYVEQSLKEERLEDLTDSLREEISAALLQRATFFQLVRCQLSEILQSETEESIRAALADLPTDLNSTYTRILKKITREERRKIATHTLLWLATAKRALYLEEVAESLRVEPALLPKLLRETAIIEICGSLVIYDEDTKQLSLSHYSVKEFLTSDWLKQNKQGISGFYVGRVLAEETLAIATLAYLARPELRNYDELPEPRPPLLDYSVEYWPEHVKALNLAQARGGSDDIASSIDRVYHYTEQLLLHPDFRGNYRTFYQIRVGNNPEDERHHGISWIFESDRNVHPYGEFDLPPLYYPLYCGLTTTVERFIAQTPSWLDEPVRSCGTPLIIAAGQNDIAMMECLLRLGADINKACTMRGWIKIPPLCYAAFSNNVEATSFLVGNGADVKSVTTTFDNIERGLLNYPAYLGNPKIMEMLIELVVQACNEEDKGRLVLDWALQSGSIETVKLVVETGCDMISKTSGGKTALQQALELRTDAIIEYILSRIQQMPDARLAEVLDNVSADELEWGGDKPWHPTLIKLLERSHLPKKSALLRHSDVWKVYSILKRSLGLPREVVLPIMDHGEHWVKTSVERKEETVVVEFDPDEPYVSLVVSGALRRVVFHTVSHDQGWGGGPEHHGNTKYSNSHTWFEAGVVRKTPGQPSNGQRWASLVVQHNVCIDWSWRRHRNDWRHTTSMPEMKGWFEKVGPADIVGLYPMAKYPGWANHVKEAEMEMWCALV</sequence>
<dbReference type="AlphaFoldDB" id="A0A8H5B1K0"/>
<dbReference type="Gene3D" id="1.25.40.20">
    <property type="entry name" value="Ankyrin repeat-containing domain"/>
    <property type="match status" value="1"/>
</dbReference>
<evidence type="ECO:0000256" key="1">
    <source>
        <dbReference type="ARBA" id="ARBA00022737"/>
    </source>
</evidence>
<dbReference type="Proteomes" id="UP000541558">
    <property type="component" value="Unassembled WGS sequence"/>
</dbReference>
<dbReference type="SMART" id="SM00248">
    <property type="entry name" value="ANK"/>
    <property type="match status" value="5"/>
</dbReference>
<dbReference type="PANTHER" id="PTHR10039:SF16">
    <property type="entry name" value="GPI INOSITOL-DEACYLASE"/>
    <property type="match status" value="1"/>
</dbReference>
<dbReference type="Pfam" id="PF24883">
    <property type="entry name" value="NPHP3_N"/>
    <property type="match status" value="1"/>
</dbReference>
<comment type="caution">
    <text evidence="6">The sequence shown here is derived from an EMBL/GenBank/DDBJ whole genome shotgun (WGS) entry which is preliminary data.</text>
</comment>
<reference evidence="6 7" key="1">
    <citation type="journal article" date="2020" name="ISME J.">
        <title>Uncovering the hidden diversity of litter-decomposition mechanisms in mushroom-forming fungi.</title>
        <authorList>
            <person name="Floudas D."/>
            <person name="Bentzer J."/>
            <person name="Ahren D."/>
            <person name="Johansson T."/>
            <person name="Persson P."/>
            <person name="Tunlid A."/>
        </authorList>
    </citation>
    <scope>NUCLEOTIDE SEQUENCE [LARGE SCALE GENOMIC DNA]</scope>
    <source>
        <strain evidence="6 7">CBS 175.51</strain>
    </source>
</reference>
<dbReference type="Pfam" id="PF22939">
    <property type="entry name" value="WHD_GPIID"/>
    <property type="match status" value="1"/>
</dbReference>
<evidence type="ECO:0000313" key="6">
    <source>
        <dbReference type="EMBL" id="KAF5314626.1"/>
    </source>
</evidence>
<keyword evidence="1" id="KW-0677">Repeat</keyword>
<dbReference type="InterPro" id="IPR054471">
    <property type="entry name" value="GPIID_WHD"/>
</dbReference>
<dbReference type="InterPro" id="IPR002110">
    <property type="entry name" value="Ankyrin_rpt"/>
</dbReference>
<dbReference type="PROSITE" id="PS50088">
    <property type="entry name" value="ANK_REPEAT"/>
    <property type="match status" value="1"/>
</dbReference>
<dbReference type="InterPro" id="IPR056884">
    <property type="entry name" value="NPHP3-like_N"/>
</dbReference>
<evidence type="ECO:0000259" key="5">
    <source>
        <dbReference type="Pfam" id="PF24883"/>
    </source>
</evidence>
<evidence type="ECO:0000313" key="7">
    <source>
        <dbReference type="Proteomes" id="UP000541558"/>
    </source>
</evidence>
<accession>A0A8H5B1K0</accession>
<dbReference type="PANTHER" id="PTHR10039">
    <property type="entry name" value="AMELOGENIN"/>
    <property type="match status" value="1"/>
</dbReference>